<evidence type="ECO:0000256" key="3">
    <source>
        <dbReference type="PROSITE-ProRule" id="PRU00176"/>
    </source>
</evidence>
<evidence type="ECO:0000259" key="5">
    <source>
        <dbReference type="PROSITE" id="PS50181"/>
    </source>
</evidence>
<evidence type="ECO:0000313" key="7">
    <source>
        <dbReference type="Proteomes" id="UP001168972"/>
    </source>
</evidence>
<organism evidence="6 7">
    <name type="scientific">Microctonus hyperodae</name>
    <name type="common">Parasitoid wasp</name>
    <dbReference type="NCBI Taxonomy" id="165561"/>
    <lineage>
        <taxon>Eukaryota</taxon>
        <taxon>Metazoa</taxon>
        <taxon>Ecdysozoa</taxon>
        <taxon>Arthropoda</taxon>
        <taxon>Hexapoda</taxon>
        <taxon>Insecta</taxon>
        <taxon>Pterygota</taxon>
        <taxon>Neoptera</taxon>
        <taxon>Endopterygota</taxon>
        <taxon>Hymenoptera</taxon>
        <taxon>Apocrita</taxon>
        <taxon>Ichneumonoidea</taxon>
        <taxon>Braconidae</taxon>
        <taxon>Euphorinae</taxon>
        <taxon>Microctonus</taxon>
    </lineage>
</organism>
<dbReference type="InterPro" id="IPR032675">
    <property type="entry name" value="LRR_dom_sf"/>
</dbReference>
<dbReference type="SMART" id="SM00360">
    <property type="entry name" value="RRM"/>
    <property type="match status" value="1"/>
</dbReference>
<gene>
    <name evidence="6" type="ORF">PV327_003265</name>
</gene>
<dbReference type="PROSITE" id="PS50102">
    <property type="entry name" value="RRM"/>
    <property type="match status" value="1"/>
</dbReference>
<dbReference type="Pfam" id="PF00076">
    <property type="entry name" value="RRM_1"/>
    <property type="match status" value="1"/>
</dbReference>
<keyword evidence="7" id="KW-1185">Reference proteome</keyword>
<evidence type="ECO:0000256" key="2">
    <source>
        <dbReference type="ARBA" id="ARBA00022884"/>
    </source>
</evidence>
<evidence type="ECO:0000313" key="6">
    <source>
        <dbReference type="EMBL" id="KAK0180936.1"/>
    </source>
</evidence>
<dbReference type="SUPFAM" id="SSF54928">
    <property type="entry name" value="RNA-binding domain, RBD"/>
    <property type="match status" value="1"/>
</dbReference>
<dbReference type="SUPFAM" id="SSF81383">
    <property type="entry name" value="F-box domain"/>
    <property type="match status" value="1"/>
</dbReference>
<dbReference type="AlphaFoldDB" id="A0AA39G456"/>
<dbReference type="GO" id="GO:0003723">
    <property type="term" value="F:RNA binding"/>
    <property type="evidence" value="ECO:0007669"/>
    <property type="project" value="UniProtKB-UniRule"/>
</dbReference>
<name>A0AA39G456_MICHY</name>
<dbReference type="InterPro" id="IPR012677">
    <property type="entry name" value="Nucleotide-bd_a/b_plait_sf"/>
</dbReference>
<feature type="domain" description="F-box" evidence="5">
    <location>
        <begin position="155"/>
        <end position="199"/>
    </location>
</feature>
<dbReference type="Pfam" id="PF00646">
    <property type="entry name" value="F-box"/>
    <property type="match status" value="1"/>
</dbReference>
<reference evidence="6" key="2">
    <citation type="submission" date="2023-03" db="EMBL/GenBank/DDBJ databases">
        <authorList>
            <person name="Inwood S.N."/>
            <person name="Skelly J.G."/>
            <person name="Guhlin J."/>
            <person name="Harrop T.W.R."/>
            <person name="Goldson S.G."/>
            <person name="Dearden P.K."/>
        </authorList>
    </citation>
    <scope>NUCLEOTIDE SEQUENCE</scope>
    <source>
        <strain evidence="6">Lincoln</strain>
        <tissue evidence="6">Whole body</tissue>
    </source>
</reference>
<dbReference type="PROSITE" id="PS50181">
    <property type="entry name" value="FBOX"/>
    <property type="match status" value="1"/>
</dbReference>
<keyword evidence="2 3" id="KW-0694">RNA-binding</keyword>
<dbReference type="Gene3D" id="3.30.70.330">
    <property type="match status" value="1"/>
</dbReference>
<dbReference type="PANTHER" id="PTHR13318:SF95">
    <property type="entry name" value="F-BOX PROTEIN YLR352W"/>
    <property type="match status" value="1"/>
</dbReference>
<dbReference type="EMBL" id="JAQQBR010000002">
    <property type="protein sequence ID" value="KAK0180936.1"/>
    <property type="molecule type" value="Genomic_DNA"/>
</dbReference>
<protein>
    <submittedName>
        <fullName evidence="6">Uncharacterized protein</fullName>
    </submittedName>
</protein>
<dbReference type="InterPro" id="IPR001810">
    <property type="entry name" value="F-box_dom"/>
</dbReference>
<dbReference type="InterPro" id="IPR036047">
    <property type="entry name" value="F-box-like_dom_sf"/>
</dbReference>
<reference evidence="6" key="1">
    <citation type="journal article" date="2023" name="bioRxiv">
        <title>Scaffold-level genome assemblies of two parasitoid biocontrol wasps reveal the parthenogenesis mechanism and an associated novel virus.</title>
        <authorList>
            <person name="Inwood S."/>
            <person name="Skelly J."/>
            <person name="Guhlin J."/>
            <person name="Harrop T."/>
            <person name="Goldson S."/>
            <person name="Dearden P."/>
        </authorList>
    </citation>
    <scope>NUCLEOTIDE SEQUENCE</scope>
    <source>
        <strain evidence="6">Lincoln</strain>
        <tissue evidence="6">Whole body</tissue>
    </source>
</reference>
<sequence length="580" mass="65395">MEGLLWRELFAAVNEISQEITLNNIPDPVISETTEEGVPIRKLFIGNLAERTTNKDLQKLFSNYGKVNSCYIKRNNGKNNFAFITFNDVEGGIKAREAASRMEIQMHCRILRVSSANSWHQPDSVENQRRFLKNKSDDSDDSIKVHEFIEPDFNESPIHILNDDCLMEIFLYLPIADRIRTERVCKRWQAVSQESWRAVKSLDLKKNTWGLTLKIRIRAVDTTTLRKVLIRCGQYLTNLDLSQYPHLLSSSTLTIVGKFCPNLQCINIKALELSPSGIYSLMNNCQSINKLTIKSLTGPCEKDLSQLFNVNKKLKYLAVDGDGHISGKCLEYLPENIEEIHFNCCLSLVSNHFNLALQKFNNLHSLTLNSCVCITDSTLETIGEIKTIINLEFSGSNPMISAISMNNLAKLINLQQLCVSQNLAVTDEFLINISNKCKKLKSLDISYCGAVTNKGIIAIATLTELEILKIKWLIQITDEAIENLHSIKVLECWGCTNIRDRGVIKLIEMAPNLRKLDLSGCSITNEAIKAAISITLKRTNNLVLQMIVGGNETNLQELYEISPWLLIINVDLSLLGNINT</sequence>
<proteinExistence type="predicted"/>
<dbReference type="CDD" id="cd00590">
    <property type="entry name" value="RRM_SF"/>
    <property type="match status" value="1"/>
</dbReference>
<accession>A0AA39G456</accession>
<dbReference type="GO" id="GO:0019005">
    <property type="term" value="C:SCF ubiquitin ligase complex"/>
    <property type="evidence" value="ECO:0007669"/>
    <property type="project" value="TreeGrafter"/>
</dbReference>
<evidence type="ECO:0000259" key="4">
    <source>
        <dbReference type="PROSITE" id="PS50102"/>
    </source>
</evidence>
<dbReference type="SUPFAM" id="SSF52047">
    <property type="entry name" value="RNI-like"/>
    <property type="match status" value="1"/>
</dbReference>
<dbReference type="InterPro" id="IPR035979">
    <property type="entry name" value="RBD_domain_sf"/>
</dbReference>
<dbReference type="PANTHER" id="PTHR13318">
    <property type="entry name" value="PARTNER OF PAIRED, ISOFORM B-RELATED"/>
    <property type="match status" value="1"/>
</dbReference>
<dbReference type="Pfam" id="PF13516">
    <property type="entry name" value="LRR_6"/>
    <property type="match status" value="2"/>
</dbReference>
<dbReference type="Gene3D" id="1.20.1280.50">
    <property type="match status" value="1"/>
</dbReference>
<evidence type="ECO:0000256" key="1">
    <source>
        <dbReference type="ARBA" id="ARBA00022786"/>
    </source>
</evidence>
<keyword evidence="1" id="KW-0833">Ubl conjugation pathway</keyword>
<dbReference type="InterPro" id="IPR006553">
    <property type="entry name" value="Leu-rich_rpt_Cys-con_subtyp"/>
</dbReference>
<dbReference type="InterPro" id="IPR001611">
    <property type="entry name" value="Leu-rich_rpt"/>
</dbReference>
<feature type="domain" description="RRM" evidence="4">
    <location>
        <begin position="41"/>
        <end position="118"/>
    </location>
</feature>
<dbReference type="GO" id="GO:0031146">
    <property type="term" value="P:SCF-dependent proteasomal ubiquitin-dependent protein catabolic process"/>
    <property type="evidence" value="ECO:0007669"/>
    <property type="project" value="TreeGrafter"/>
</dbReference>
<comment type="caution">
    <text evidence="6">The sequence shown here is derived from an EMBL/GenBank/DDBJ whole genome shotgun (WGS) entry which is preliminary data.</text>
</comment>
<dbReference type="Proteomes" id="UP001168972">
    <property type="component" value="Unassembled WGS sequence"/>
</dbReference>
<dbReference type="SMART" id="SM00256">
    <property type="entry name" value="FBOX"/>
    <property type="match status" value="1"/>
</dbReference>
<dbReference type="SMART" id="SM00367">
    <property type="entry name" value="LRR_CC"/>
    <property type="match status" value="7"/>
</dbReference>
<dbReference type="InterPro" id="IPR000504">
    <property type="entry name" value="RRM_dom"/>
</dbReference>
<dbReference type="Gene3D" id="3.80.10.10">
    <property type="entry name" value="Ribonuclease Inhibitor"/>
    <property type="match status" value="2"/>
</dbReference>